<evidence type="ECO:0000256" key="1">
    <source>
        <dbReference type="ARBA" id="ARBA00000439"/>
    </source>
</evidence>
<dbReference type="PANTHER" id="PTHR32438">
    <property type="entry name" value="4-ALPHA-GLUCANOTRANSFERASE DPE1, CHLOROPLASTIC/AMYLOPLASTIC"/>
    <property type="match status" value="1"/>
</dbReference>
<evidence type="ECO:0000313" key="10">
    <source>
        <dbReference type="EMBL" id="CAB4940799.1"/>
    </source>
</evidence>
<sequence>MTSVPPELADLARTLGVAVDYVDQGGQLREVSAESVLDVLAALGVDASTDEARATAWDELRLRDWRRALPPVFMAREGASGRVWAHVQHGWPLTLEVELEDGFRFVVQQLTHDVAPVEVDGVLVGEAAFEVPDHLPTGYHRIEALDSDGSVFGVCSLIVVPQSLTLPTALAEHPVWGLMAQLYSVRSSGSWGVGDLADLADLGSWAALEQGAAFLLVNPLHASSPLTPMAPSPYLPVARRFFAPWYLRVEDIPEFDDLARVDEEAVEALALPLRALDTDPALLDRDAAWEAKRAALELIRRVSRTTEREAEFAAYRAHEGPGLTDFAVWCALVEENGFGDGEWPEELRHPGGVAVAEAATRLSDRVEFHIWLQWLVDQQLSEAKRALEEAGMPLGVIHDLAVGVHPEGADAWALQDVLAQGIEVGCPPDMYNQVGQNWSQPPWHPWALADAGFVPFRDMLRTILRHAGGIRVDHMLGLFRLWWIPAGRPPYEGTYVTYDHEALVGILCLEAQRAGALVIGEDLGTVEPWVQEFLASRGVLGTSILWFERRPDGSIIEPKEWRSACLSSVSVHDLPPTAGYIEGVHVDLRERLGLLSRPVEEERAAHDAEIAEWRDLLVARGLLEPGVLNGINDVDAMVVALHRCLALSPSLLQGVALVDLVGDVVPQNQPGTDQEHPNWRIPLRDRSGRPVQIDDLRSDPLLRARVARIIDAVRR</sequence>
<evidence type="ECO:0000256" key="7">
    <source>
        <dbReference type="ARBA" id="ARBA00031423"/>
    </source>
</evidence>
<protein>
    <recommendedName>
        <fullName evidence="3">4-alpha-glucanotransferase</fullName>
        <ecNumber evidence="3">2.4.1.25</ecNumber>
    </recommendedName>
    <alternativeName>
        <fullName evidence="7">Amylomaltase</fullName>
    </alternativeName>
    <alternativeName>
        <fullName evidence="8">Disproportionating enzyme</fullName>
    </alternativeName>
</protein>
<proteinExistence type="inferred from homology"/>
<comment type="catalytic activity">
    <reaction evidence="1">
        <text>Transfers a segment of a (1-&gt;4)-alpha-D-glucan to a new position in an acceptor, which may be glucose or a (1-&gt;4)-alpha-D-glucan.</text>
        <dbReference type="EC" id="2.4.1.25"/>
    </reaction>
</comment>
<dbReference type="GO" id="GO:0004134">
    <property type="term" value="F:4-alpha-glucanotransferase activity"/>
    <property type="evidence" value="ECO:0007669"/>
    <property type="project" value="UniProtKB-EC"/>
</dbReference>
<evidence type="ECO:0000256" key="6">
    <source>
        <dbReference type="ARBA" id="ARBA00023277"/>
    </source>
</evidence>
<dbReference type="InterPro" id="IPR017853">
    <property type="entry name" value="GH"/>
</dbReference>
<dbReference type="NCBIfam" id="TIGR00217">
    <property type="entry name" value="malQ"/>
    <property type="match status" value="1"/>
</dbReference>
<dbReference type="Gene3D" id="3.20.20.80">
    <property type="entry name" value="Glycosidases"/>
    <property type="match status" value="1"/>
</dbReference>
<feature type="domain" description="MalQ N-terminal beta-sandwich" evidence="9">
    <location>
        <begin position="69"/>
        <end position="161"/>
    </location>
</feature>
<dbReference type="EC" id="2.4.1.25" evidence="3"/>
<keyword evidence="6" id="KW-0119">Carbohydrate metabolism</keyword>
<dbReference type="AlphaFoldDB" id="A0A6J7JCV8"/>
<name>A0A6J7JCV8_9ZZZZ</name>
<organism evidence="10">
    <name type="scientific">freshwater metagenome</name>
    <dbReference type="NCBI Taxonomy" id="449393"/>
    <lineage>
        <taxon>unclassified sequences</taxon>
        <taxon>metagenomes</taxon>
        <taxon>ecological metagenomes</taxon>
    </lineage>
</organism>
<dbReference type="SUPFAM" id="SSF51445">
    <property type="entry name" value="(Trans)glycosidases"/>
    <property type="match status" value="1"/>
</dbReference>
<dbReference type="GO" id="GO:0005975">
    <property type="term" value="P:carbohydrate metabolic process"/>
    <property type="evidence" value="ECO:0007669"/>
    <property type="project" value="InterPro"/>
</dbReference>
<reference evidence="10" key="1">
    <citation type="submission" date="2020-05" db="EMBL/GenBank/DDBJ databases">
        <authorList>
            <person name="Chiriac C."/>
            <person name="Salcher M."/>
            <person name="Ghai R."/>
            <person name="Kavagutti S V."/>
        </authorList>
    </citation>
    <scope>NUCLEOTIDE SEQUENCE</scope>
</reference>
<dbReference type="InterPro" id="IPR003385">
    <property type="entry name" value="Glyco_hydro_77"/>
</dbReference>
<accession>A0A6J7JCV8</accession>
<evidence type="ECO:0000256" key="4">
    <source>
        <dbReference type="ARBA" id="ARBA00022676"/>
    </source>
</evidence>
<dbReference type="InterPro" id="IPR048458">
    <property type="entry name" value="MalQ_N"/>
</dbReference>
<dbReference type="PANTHER" id="PTHR32438:SF5">
    <property type="entry name" value="4-ALPHA-GLUCANOTRANSFERASE DPE1, CHLOROPLASTIC_AMYLOPLASTIC"/>
    <property type="match status" value="1"/>
</dbReference>
<gene>
    <name evidence="10" type="ORF">UFOPK3773_00847</name>
</gene>
<evidence type="ECO:0000256" key="5">
    <source>
        <dbReference type="ARBA" id="ARBA00022679"/>
    </source>
</evidence>
<dbReference type="EMBL" id="CAFBNF010000074">
    <property type="protein sequence ID" value="CAB4940799.1"/>
    <property type="molecule type" value="Genomic_DNA"/>
</dbReference>
<evidence type="ECO:0000256" key="8">
    <source>
        <dbReference type="ARBA" id="ARBA00031501"/>
    </source>
</evidence>
<dbReference type="Pfam" id="PF02446">
    <property type="entry name" value="Glyco_hydro_77"/>
    <property type="match status" value="1"/>
</dbReference>
<keyword evidence="4" id="KW-0328">Glycosyltransferase</keyword>
<evidence type="ECO:0000259" key="9">
    <source>
        <dbReference type="Pfam" id="PF21226"/>
    </source>
</evidence>
<keyword evidence="5" id="KW-0808">Transferase</keyword>
<evidence type="ECO:0000256" key="2">
    <source>
        <dbReference type="ARBA" id="ARBA00005684"/>
    </source>
</evidence>
<dbReference type="Pfam" id="PF21226">
    <property type="entry name" value="MalQ_N"/>
    <property type="match status" value="1"/>
</dbReference>
<evidence type="ECO:0000256" key="3">
    <source>
        <dbReference type="ARBA" id="ARBA00012560"/>
    </source>
</evidence>
<comment type="similarity">
    <text evidence="2">Belongs to the disproportionating enzyme family.</text>
</comment>